<dbReference type="InterPro" id="IPR038765">
    <property type="entry name" value="Papain-like_cys_pep_sf"/>
</dbReference>
<feature type="active site" evidence="9">
    <location>
        <position position="382"/>
    </location>
</feature>
<evidence type="ECO:0000259" key="10">
    <source>
        <dbReference type="SMART" id="SM00460"/>
    </source>
</evidence>
<evidence type="ECO:0000256" key="5">
    <source>
        <dbReference type="ARBA" id="ARBA00022837"/>
    </source>
</evidence>
<keyword evidence="6" id="KW-0012">Acyltransferase</keyword>
<dbReference type="InterPro" id="IPR002931">
    <property type="entry name" value="Transglutaminase-like"/>
</dbReference>
<dbReference type="SMART" id="SM00460">
    <property type="entry name" value="TGc"/>
    <property type="match status" value="1"/>
</dbReference>
<dbReference type="FunFam" id="2.60.40.10:FF:000171">
    <property type="entry name" value="protein-glutamine gamma-glutamyltransferase 6"/>
    <property type="match status" value="1"/>
</dbReference>
<comment type="cofactor">
    <cofactor evidence="1">
        <name>Ca(2+)</name>
        <dbReference type="ChEBI" id="CHEBI:29108"/>
    </cofactor>
</comment>
<dbReference type="InterPro" id="IPR001102">
    <property type="entry name" value="Transglutaminase_N"/>
</dbReference>
<evidence type="ECO:0000313" key="11">
    <source>
        <dbReference type="EMBL" id="BAB20439.1"/>
    </source>
</evidence>
<feature type="domain" description="Transglutaminase-like" evidence="10">
    <location>
        <begin position="315"/>
        <end position="408"/>
    </location>
</feature>
<keyword evidence="3" id="KW-0808">Transferase</keyword>
<evidence type="ECO:0000256" key="9">
    <source>
        <dbReference type="PIRSR" id="PIRSR000459-1"/>
    </source>
</evidence>
<dbReference type="AlphaFoldDB" id="Q9GRC2"/>
<evidence type="ECO:0000256" key="8">
    <source>
        <dbReference type="ARBA" id="ARBA00051843"/>
    </source>
</evidence>
<organism evidence="11">
    <name type="scientific">Patiria pectinifera</name>
    <name type="common">Starfish</name>
    <name type="synonym">Asterina pectinifera</name>
    <dbReference type="NCBI Taxonomy" id="7594"/>
    <lineage>
        <taxon>Eukaryota</taxon>
        <taxon>Metazoa</taxon>
        <taxon>Echinodermata</taxon>
        <taxon>Eleutherozoa</taxon>
        <taxon>Asterozoa</taxon>
        <taxon>Asteroidea</taxon>
        <taxon>Valvatacea</taxon>
        <taxon>Valvatida</taxon>
        <taxon>Asterinidae</taxon>
        <taxon>Patiria</taxon>
    </lineage>
</organism>
<keyword evidence="4" id="KW-0479">Metal-binding</keyword>
<dbReference type="FunFam" id="3.90.260.10:FF:000001">
    <property type="entry name" value="Protein-glutamine gamma-glutamyltransferase 2"/>
    <property type="match status" value="1"/>
</dbReference>
<dbReference type="Pfam" id="PF01841">
    <property type="entry name" value="Transglut_core"/>
    <property type="match status" value="1"/>
</dbReference>
<feature type="active site" evidence="9">
    <location>
        <position position="323"/>
    </location>
</feature>
<proteinExistence type="evidence at transcript level"/>
<dbReference type="SUPFAM" id="SSF81296">
    <property type="entry name" value="E set domains"/>
    <property type="match status" value="1"/>
</dbReference>
<dbReference type="EC" id="2.3.2.13" evidence="7"/>
<dbReference type="Gene3D" id="2.60.40.10">
    <property type="entry name" value="Immunoglobulins"/>
    <property type="match status" value="3"/>
</dbReference>
<dbReference type="InterPro" id="IPR013783">
    <property type="entry name" value="Ig-like_fold"/>
</dbReference>
<dbReference type="Pfam" id="PF00868">
    <property type="entry name" value="Transglut_N"/>
    <property type="match status" value="1"/>
</dbReference>
<dbReference type="InterPro" id="IPR008958">
    <property type="entry name" value="Transglutaminase_C"/>
</dbReference>
<dbReference type="GO" id="GO:0046872">
    <property type="term" value="F:metal ion binding"/>
    <property type="evidence" value="ECO:0007669"/>
    <property type="project" value="UniProtKB-KW"/>
</dbReference>
<dbReference type="InterPro" id="IPR036985">
    <property type="entry name" value="Transglutaminase-like_sf"/>
</dbReference>
<dbReference type="Gene3D" id="3.90.260.10">
    <property type="entry name" value="Transglutaminase-like"/>
    <property type="match status" value="1"/>
</dbReference>
<dbReference type="Pfam" id="PF00927">
    <property type="entry name" value="Transglut_C"/>
    <property type="match status" value="1"/>
</dbReference>
<comment type="similarity">
    <text evidence="2">Belongs to the transglutaminase superfamily. Transglutaminase family.</text>
</comment>
<evidence type="ECO:0000256" key="3">
    <source>
        <dbReference type="ARBA" id="ARBA00022679"/>
    </source>
</evidence>
<dbReference type="EMBL" id="AB036064">
    <property type="protein sequence ID" value="BAB20439.1"/>
    <property type="molecule type" value="mRNA"/>
</dbReference>
<evidence type="ECO:0000256" key="1">
    <source>
        <dbReference type="ARBA" id="ARBA00001913"/>
    </source>
</evidence>
<dbReference type="GO" id="GO:0003810">
    <property type="term" value="F:protein-glutamine gamma-glutamyltransferase activity"/>
    <property type="evidence" value="ECO:0007669"/>
    <property type="project" value="UniProtKB-EC"/>
</dbReference>
<accession>Q9GRC2</accession>
<comment type="catalytic activity">
    <reaction evidence="8">
        <text>L-glutaminyl-[protein] + L-lysyl-[protein] = [protein]-L-lysyl-N(6)-5-L-glutamyl-[protein] + NH4(+)</text>
        <dbReference type="Rhea" id="RHEA:54816"/>
        <dbReference type="Rhea" id="RHEA-COMP:9752"/>
        <dbReference type="Rhea" id="RHEA-COMP:10207"/>
        <dbReference type="Rhea" id="RHEA-COMP:14005"/>
        <dbReference type="ChEBI" id="CHEBI:28938"/>
        <dbReference type="ChEBI" id="CHEBI:29969"/>
        <dbReference type="ChEBI" id="CHEBI:30011"/>
        <dbReference type="ChEBI" id="CHEBI:138370"/>
        <dbReference type="EC" id="2.3.2.13"/>
    </reaction>
</comment>
<dbReference type="PANTHER" id="PTHR11590:SF40">
    <property type="entry name" value="HEMOCYTE PROTEIN-GLUTAMINE GAMMA-GLUTAMYLTRANSFERASE-LIKE PROTEIN"/>
    <property type="match status" value="1"/>
</dbReference>
<sequence>MVRRSTRTRSTPTRFGYTDRFEPYARKPKRETTRTEGRRYVPATPLTLPTLKEKKTQLKVVSVDLCVERNQQEHKTSKYKVDNLVLRRGQPFHLNVKFDRDFKPSTDELVLELRMGSRANVTKGTRCVAPVVTSAPDHDDWGIKVESAKGANVTLKVFCSSEALIGYYNLYILTMSGGDEYEYESPKELIMLFNAWCKDDDVYMADEVKRQEYVMGEVSLYFYGSKYRIGSSPWNYGQFEKMSLDCALYLLQKSGMPDSSRKSPIQVSRVLSALVNAQDDDGVLVGRWDGEYDDGISPTTWTGSIAILSQYMKTRESVKYGQCWVFGSLLTGLCRSLGLPTRTITNFASAHDTDGNLTLDYHYDENSEPLDDYDEDSIWNFHVWNDCWMARPDLEEGYGGWQAVDATPQETSNGVYCMGPTSLRAIKQGHVYMQYDTKFAFAEVNAEKVYWKVFTKSRKAPEVIDIDSDDVGCKISTKAVGKFEREDITEQYKYKEGTELERIAVREASRHVRKAKRILKNLVRDVDFDVDMAEEFPIGKDIKFTITMVNKSQQTRNVFLGVTGSTVYYTGVKKAKVSSYNGTLPLKAKETRVIPVTVPASDYLPQLTDYAGVTFFIMASVKETKQPFSRQYDAVLDKPDLEVKTEGPIVRGKPFTAIVSLTNPLPYPLTDCSLLMEGSIIEGAKRVKAPHVPVNGKMAQRVQLTPKTAGSCDLIVSFSSPQLSGVKAHVTLNVKSA</sequence>
<keyword evidence="5" id="KW-0106">Calcium</keyword>
<dbReference type="InterPro" id="IPR036238">
    <property type="entry name" value="Transglutaminase_C_sf"/>
</dbReference>
<gene>
    <name evidence="11" type="primary">nTG</name>
</gene>
<dbReference type="InterPro" id="IPR050779">
    <property type="entry name" value="Transglutaminase"/>
</dbReference>
<reference evidence="11" key="1">
    <citation type="submission" date="1999-12" db="EMBL/GenBank/DDBJ databases">
        <title>Transglutaminase of starfish nuclei.</title>
        <authorList>
            <person name="Sugino H."/>
        </authorList>
    </citation>
    <scope>NUCLEOTIDE SEQUENCE</scope>
</reference>
<dbReference type="PANTHER" id="PTHR11590">
    <property type="entry name" value="PROTEIN-GLUTAMINE GAMMA-GLUTAMYLTRANSFERASE"/>
    <property type="match status" value="1"/>
</dbReference>
<protein>
    <recommendedName>
        <fullName evidence="7">protein-glutamine gamma-glutamyltransferase</fullName>
        <ecNumber evidence="7">2.3.2.13</ecNumber>
    </recommendedName>
</protein>
<dbReference type="SUPFAM" id="SSF49309">
    <property type="entry name" value="Transglutaminase, two C-terminal domains"/>
    <property type="match status" value="2"/>
</dbReference>
<evidence type="ECO:0000256" key="4">
    <source>
        <dbReference type="ARBA" id="ARBA00022723"/>
    </source>
</evidence>
<dbReference type="InterPro" id="IPR014756">
    <property type="entry name" value="Ig_E-set"/>
</dbReference>
<evidence type="ECO:0000256" key="6">
    <source>
        <dbReference type="ARBA" id="ARBA00023315"/>
    </source>
</evidence>
<evidence type="ECO:0000256" key="7">
    <source>
        <dbReference type="ARBA" id="ARBA00024222"/>
    </source>
</evidence>
<feature type="active site" evidence="9">
    <location>
        <position position="405"/>
    </location>
</feature>
<evidence type="ECO:0000256" key="2">
    <source>
        <dbReference type="ARBA" id="ARBA00005968"/>
    </source>
</evidence>
<dbReference type="InterPro" id="IPR023608">
    <property type="entry name" value="Transglutaminase_animal"/>
</dbReference>
<dbReference type="SUPFAM" id="SSF54001">
    <property type="entry name" value="Cysteine proteinases"/>
    <property type="match status" value="1"/>
</dbReference>
<name>Q9GRC2_PATPE</name>
<dbReference type="PIRSF" id="PIRSF000459">
    <property type="entry name" value="TGM_EBP42"/>
    <property type="match status" value="1"/>
</dbReference>